<dbReference type="InterPro" id="IPR058257">
    <property type="entry name" value="CorA-like_dom"/>
</dbReference>
<keyword evidence="4" id="KW-1185">Reference proteome</keyword>
<proteinExistence type="predicted"/>
<dbReference type="GeneID" id="98150554"/>
<organism evidence="3 4">
    <name type="scientific">Aspergillus lucknowensis</name>
    <dbReference type="NCBI Taxonomy" id="176173"/>
    <lineage>
        <taxon>Eukaryota</taxon>
        <taxon>Fungi</taxon>
        <taxon>Dikarya</taxon>
        <taxon>Ascomycota</taxon>
        <taxon>Pezizomycotina</taxon>
        <taxon>Eurotiomycetes</taxon>
        <taxon>Eurotiomycetidae</taxon>
        <taxon>Eurotiales</taxon>
        <taxon>Aspergillaceae</taxon>
        <taxon>Aspergillus</taxon>
        <taxon>Aspergillus subgen. Nidulantes</taxon>
    </lineage>
</organism>
<dbReference type="Proteomes" id="UP001610432">
    <property type="component" value="Unassembled WGS sequence"/>
</dbReference>
<evidence type="ECO:0000256" key="1">
    <source>
        <dbReference type="SAM" id="Phobius"/>
    </source>
</evidence>
<dbReference type="RefSeq" id="XP_070886612.1">
    <property type="nucleotide sequence ID" value="XM_071035482.1"/>
</dbReference>
<evidence type="ECO:0000313" key="4">
    <source>
        <dbReference type="Proteomes" id="UP001610432"/>
    </source>
</evidence>
<feature type="transmembrane region" description="Helical" evidence="1">
    <location>
        <begin position="456"/>
        <end position="474"/>
    </location>
</feature>
<keyword evidence="1" id="KW-0472">Membrane</keyword>
<keyword evidence="1" id="KW-0812">Transmembrane</keyword>
<accession>A0ABR4LSW3</accession>
<reference evidence="3 4" key="1">
    <citation type="submission" date="2024-07" db="EMBL/GenBank/DDBJ databases">
        <title>Section-level genome sequencing and comparative genomics of Aspergillus sections Usti and Cavernicolus.</title>
        <authorList>
            <consortium name="Lawrence Berkeley National Laboratory"/>
            <person name="Nybo J.L."/>
            <person name="Vesth T.C."/>
            <person name="Theobald S."/>
            <person name="Frisvad J.C."/>
            <person name="Larsen T.O."/>
            <person name="Kjaerboelling I."/>
            <person name="Rothschild-Mancinelli K."/>
            <person name="Lyhne E.K."/>
            <person name="Kogle M.E."/>
            <person name="Barry K."/>
            <person name="Clum A."/>
            <person name="Na H."/>
            <person name="Ledsgaard L."/>
            <person name="Lin J."/>
            <person name="Lipzen A."/>
            <person name="Kuo A."/>
            <person name="Riley R."/>
            <person name="Mondo S."/>
            <person name="Labutti K."/>
            <person name="Haridas S."/>
            <person name="Pangalinan J."/>
            <person name="Salamov A.A."/>
            <person name="Simmons B.A."/>
            <person name="Magnuson J.K."/>
            <person name="Chen J."/>
            <person name="Drula E."/>
            <person name="Henrissat B."/>
            <person name="Wiebenga A."/>
            <person name="Lubbers R.J."/>
            <person name="Gomes A.C."/>
            <person name="Macurrencykelacurrency M.R."/>
            <person name="Stajich J."/>
            <person name="Grigoriev I.V."/>
            <person name="Mortensen U.H."/>
            <person name="De Vries R.P."/>
            <person name="Baker S.E."/>
            <person name="Andersen M.R."/>
        </authorList>
    </citation>
    <scope>NUCLEOTIDE SEQUENCE [LARGE SCALE GENOMIC DNA]</scope>
    <source>
        <strain evidence="3 4">CBS 449.75</strain>
    </source>
</reference>
<keyword evidence="1" id="KW-1133">Transmembrane helix</keyword>
<protein>
    <recommendedName>
        <fullName evidence="2">CorA-like transporter domain-containing protein</fullName>
    </recommendedName>
</protein>
<name>A0ABR4LSW3_9EURO</name>
<feature type="domain" description="CorA-like transporter" evidence="2">
    <location>
        <begin position="103"/>
        <end position="242"/>
    </location>
</feature>
<gene>
    <name evidence="3" type="ORF">BJX67DRAFT_80902</name>
</gene>
<sequence>MKSSEDLTDTTVNPDAFKFCPHAEDEFAFEQSWAEFKTIAADLFLTSSLRSQAGIRDVIHLPEGASPSRSAADPLADERWGESHAWDIGHLNDLITRNMQCGSSRLVMLDGFAALGEIQVTLEMFHAICALNQVSPFYLKLVTGLGSKRPSSDENFMACYSRFSSTSISKESGFNNSKGKAGQDWLAAELCYNVFHFEHDGPMIDGPWSSRHSVLYHKYCFASNRSCWIIIQTPLLFSKRFKPGKLFTTTHPMSLHIRYLDASIACWRAYLAHIACNLDELNEEVSTTKHGAEGEINASVNEQLEPLQERLHHSHAVLTSTLNTLATVSRHENVLVEKANLSASVHTGFQHEIQILTNEVQLHVKTTDKLLVLSENIRLMMFSNTPKHHGAVETENMLSVTYRVIQRHVATILATCCSHLQLVKSEFSTLLVWIRTNINEGPSGRQNLTLKIDQELRVSIVFIIFAIVISWLWGRWQKQAAEGM</sequence>
<evidence type="ECO:0000259" key="2">
    <source>
        <dbReference type="Pfam" id="PF26616"/>
    </source>
</evidence>
<comment type="caution">
    <text evidence="3">The sequence shown here is derived from an EMBL/GenBank/DDBJ whole genome shotgun (WGS) entry which is preliminary data.</text>
</comment>
<evidence type="ECO:0000313" key="3">
    <source>
        <dbReference type="EMBL" id="KAL2867633.1"/>
    </source>
</evidence>
<dbReference type="EMBL" id="JBFXLQ010000018">
    <property type="protein sequence ID" value="KAL2867633.1"/>
    <property type="molecule type" value="Genomic_DNA"/>
</dbReference>
<dbReference type="Pfam" id="PF26616">
    <property type="entry name" value="CorA-like"/>
    <property type="match status" value="1"/>
</dbReference>